<organism evidence="3 4">
    <name type="scientific">Phytophthora boehmeriae</name>
    <dbReference type="NCBI Taxonomy" id="109152"/>
    <lineage>
        <taxon>Eukaryota</taxon>
        <taxon>Sar</taxon>
        <taxon>Stramenopiles</taxon>
        <taxon>Oomycota</taxon>
        <taxon>Peronosporomycetes</taxon>
        <taxon>Peronosporales</taxon>
        <taxon>Peronosporaceae</taxon>
        <taxon>Phytophthora</taxon>
    </lineage>
</organism>
<evidence type="ECO:0000259" key="2">
    <source>
        <dbReference type="SMART" id="SM00360"/>
    </source>
</evidence>
<feature type="domain" description="RRM" evidence="2">
    <location>
        <begin position="46"/>
        <end position="112"/>
    </location>
</feature>
<dbReference type="GO" id="GO:0003723">
    <property type="term" value="F:RNA binding"/>
    <property type="evidence" value="ECO:0007669"/>
    <property type="project" value="InterPro"/>
</dbReference>
<evidence type="ECO:0000313" key="3">
    <source>
        <dbReference type="EMBL" id="KAG7398938.1"/>
    </source>
</evidence>
<feature type="region of interest" description="Disordered" evidence="1">
    <location>
        <begin position="115"/>
        <end position="166"/>
    </location>
</feature>
<evidence type="ECO:0000313" key="4">
    <source>
        <dbReference type="Proteomes" id="UP000693981"/>
    </source>
</evidence>
<feature type="compositionally biased region" description="Basic and acidic residues" evidence="1">
    <location>
        <begin position="131"/>
        <end position="141"/>
    </location>
</feature>
<dbReference type="AlphaFoldDB" id="A0A8T1X3E6"/>
<protein>
    <recommendedName>
        <fullName evidence="2">RRM domain-containing protein</fullName>
    </recommendedName>
</protein>
<dbReference type="EMBL" id="JAGDFL010000067">
    <property type="protein sequence ID" value="KAG7398938.1"/>
    <property type="molecule type" value="Genomic_DNA"/>
</dbReference>
<sequence length="254" mass="27771">MDAEGDGNAAPHRFEEQAADVAVKKEPPSPTTASAASDTRRSELSRLFIVCGRGRNVDDLRSLFSTCGAIKQLHLALDRSKKSRYEDPANARVAIEKLDQMKLDDGHILKVTIAKERPMNGNGKLKRNQHARQDLDGRADEDRQEDDGGIDARAPGKRQRSSPPAAALTLAPTGIRASPAFLLDNHCLERIAAAPLTTRLLETETTTNEWPALGNEALVNSNAVQKQQHNGITHTCIEYSISRLFAMVSTEEIS</sequence>
<gene>
    <name evidence="3" type="ORF">PHYBOEH_010043</name>
</gene>
<dbReference type="SMART" id="SM00360">
    <property type="entry name" value="RRM"/>
    <property type="match status" value="1"/>
</dbReference>
<keyword evidence="4" id="KW-1185">Reference proteome</keyword>
<comment type="caution">
    <text evidence="3">The sequence shown here is derived from an EMBL/GenBank/DDBJ whole genome shotgun (WGS) entry which is preliminary data.</text>
</comment>
<dbReference type="InterPro" id="IPR000504">
    <property type="entry name" value="RRM_dom"/>
</dbReference>
<reference evidence="3" key="1">
    <citation type="submission" date="2021-02" db="EMBL/GenBank/DDBJ databases">
        <authorList>
            <person name="Palmer J.M."/>
        </authorList>
    </citation>
    <scope>NUCLEOTIDE SEQUENCE</scope>
    <source>
        <strain evidence="3">SCRP23</strain>
    </source>
</reference>
<dbReference type="OrthoDB" id="439808at2759"/>
<evidence type="ECO:0000256" key="1">
    <source>
        <dbReference type="SAM" id="MobiDB-lite"/>
    </source>
</evidence>
<name>A0A8T1X3E6_9STRA</name>
<feature type="compositionally biased region" description="Basic and acidic residues" evidence="1">
    <location>
        <begin position="12"/>
        <end position="27"/>
    </location>
</feature>
<dbReference type="Proteomes" id="UP000693981">
    <property type="component" value="Unassembled WGS sequence"/>
</dbReference>
<accession>A0A8T1X3E6</accession>
<proteinExistence type="predicted"/>
<feature type="region of interest" description="Disordered" evidence="1">
    <location>
        <begin position="1"/>
        <end position="39"/>
    </location>
</feature>